<dbReference type="HOGENOM" id="CLU_1097202_0_0_0"/>
<dbReference type="EMBL" id="CP003382">
    <property type="protein sequence ID" value="AFZ68593.1"/>
    <property type="molecule type" value="Genomic_DNA"/>
</dbReference>
<feature type="domain" description="DNA replication/recombination mediator RecO N-terminal" evidence="8">
    <location>
        <begin position="7"/>
        <end position="75"/>
    </location>
</feature>
<dbReference type="InterPro" id="IPR003717">
    <property type="entry name" value="RecO"/>
</dbReference>
<dbReference type="AlphaFoldDB" id="L0A3Y9"/>
<dbReference type="Pfam" id="PF02565">
    <property type="entry name" value="RecO_C"/>
    <property type="match status" value="1"/>
</dbReference>
<dbReference type="SUPFAM" id="SSF57863">
    <property type="entry name" value="ArfGap/RecO-like zinc finger"/>
    <property type="match status" value="1"/>
</dbReference>
<dbReference type="Gene3D" id="1.20.1440.120">
    <property type="entry name" value="Recombination protein O, C-terminal domain"/>
    <property type="match status" value="1"/>
</dbReference>
<comment type="function">
    <text evidence="7">Involved in DNA repair and RecF pathway recombination.</text>
</comment>
<dbReference type="Pfam" id="PF11967">
    <property type="entry name" value="RecO_N"/>
    <property type="match status" value="1"/>
</dbReference>
<dbReference type="InterPro" id="IPR042242">
    <property type="entry name" value="RecO_C"/>
</dbReference>
<evidence type="ECO:0000256" key="7">
    <source>
        <dbReference type="HAMAP-Rule" id="MF_00201"/>
    </source>
</evidence>
<dbReference type="InterPro" id="IPR012340">
    <property type="entry name" value="NA-bd_OB-fold"/>
</dbReference>
<dbReference type="eggNOG" id="COG1381">
    <property type="taxonomic scope" value="Bacteria"/>
</dbReference>
<dbReference type="PANTHER" id="PTHR33991">
    <property type="entry name" value="DNA REPAIR PROTEIN RECO"/>
    <property type="match status" value="1"/>
</dbReference>
<dbReference type="OrthoDB" id="9797083at2"/>
<name>L0A3Y9_DEIPD</name>
<dbReference type="NCBIfam" id="TIGR00613">
    <property type="entry name" value="reco"/>
    <property type="match status" value="1"/>
</dbReference>
<dbReference type="SUPFAM" id="SSF50249">
    <property type="entry name" value="Nucleic acid-binding proteins"/>
    <property type="match status" value="1"/>
</dbReference>
<sequence>MSSRHANRSGIVLRRYVTPAGDVILTMLTPQGKLRAIARGGARGALRSKLNLFQHLTLQIYTTPRNDLPTIQQIVLEGALPRLAGPQCYAYVHLLAELADALVQEGEHSEQAFELFSGALRGLSHHTDPEWVALVMSYKLLILAGFVPRAASCARCGAPNPRHPDPLSGHLVCAACAELPALPPEGVEFLRSLPRSTVRMLMVSPLAVEARASLWKALERFVTLHVGEVRSWRALPHESLPMVQMQ</sequence>
<dbReference type="Gene3D" id="6.20.220.20">
    <property type="entry name" value="Recombination protein O, zinc-binding domain"/>
    <property type="match status" value="1"/>
</dbReference>
<dbReference type="PANTHER" id="PTHR33991:SF1">
    <property type="entry name" value="DNA REPAIR PROTEIN RECO"/>
    <property type="match status" value="1"/>
</dbReference>
<evidence type="ECO:0000259" key="8">
    <source>
        <dbReference type="Pfam" id="PF11967"/>
    </source>
</evidence>
<evidence type="ECO:0000256" key="5">
    <source>
        <dbReference type="ARBA" id="ARBA00023204"/>
    </source>
</evidence>
<evidence type="ECO:0000313" key="9">
    <source>
        <dbReference type="EMBL" id="AFZ68593.1"/>
    </source>
</evidence>
<dbReference type="KEGG" id="dpd:Deipe_3148"/>
<comment type="similarity">
    <text evidence="1 7">Belongs to the RecO family.</text>
</comment>
<dbReference type="GO" id="GO:0006310">
    <property type="term" value="P:DNA recombination"/>
    <property type="evidence" value="ECO:0007669"/>
    <property type="project" value="UniProtKB-UniRule"/>
</dbReference>
<evidence type="ECO:0000256" key="3">
    <source>
        <dbReference type="ARBA" id="ARBA00022763"/>
    </source>
</evidence>
<accession>L0A3Y9</accession>
<dbReference type="RefSeq" id="WP_015236891.1">
    <property type="nucleotide sequence ID" value="NC_019793.1"/>
</dbReference>
<gene>
    <name evidence="7" type="primary">recO</name>
    <name evidence="9" type="ordered locus">Deipe_3148</name>
</gene>
<proteinExistence type="inferred from homology"/>
<dbReference type="InterPro" id="IPR037278">
    <property type="entry name" value="ARFGAP/RecO"/>
</dbReference>
<keyword evidence="3 7" id="KW-0227">DNA damage</keyword>
<dbReference type="InterPro" id="IPR022572">
    <property type="entry name" value="DNA_rep/recomb_RecO_N"/>
</dbReference>
<evidence type="ECO:0000256" key="2">
    <source>
        <dbReference type="ARBA" id="ARBA00021310"/>
    </source>
</evidence>
<dbReference type="GO" id="GO:0043590">
    <property type="term" value="C:bacterial nucleoid"/>
    <property type="evidence" value="ECO:0007669"/>
    <property type="project" value="TreeGrafter"/>
</dbReference>
<dbReference type="GO" id="GO:0006302">
    <property type="term" value="P:double-strand break repair"/>
    <property type="evidence" value="ECO:0007669"/>
    <property type="project" value="TreeGrafter"/>
</dbReference>
<dbReference type="STRING" id="937777.Deipe_3148"/>
<evidence type="ECO:0000313" key="10">
    <source>
        <dbReference type="Proteomes" id="UP000010467"/>
    </source>
</evidence>
<evidence type="ECO:0000256" key="4">
    <source>
        <dbReference type="ARBA" id="ARBA00023172"/>
    </source>
</evidence>
<dbReference type="Proteomes" id="UP000010467">
    <property type="component" value="Chromosome"/>
</dbReference>
<dbReference type="PATRIC" id="fig|937777.3.peg.3160"/>
<keyword evidence="5 7" id="KW-0234">DNA repair</keyword>
<keyword evidence="4 7" id="KW-0233">DNA recombination</keyword>
<evidence type="ECO:0000256" key="1">
    <source>
        <dbReference type="ARBA" id="ARBA00007452"/>
    </source>
</evidence>
<evidence type="ECO:0000256" key="6">
    <source>
        <dbReference type="ARBA" id="ARBA00033409"/>
    </source>
</evidence>
<organism evidence="9 10">
    <name type="scientific">Deinococcus peraridilitoris (strain DSM 19664 / LMG 22246 / CIP 109416 / KR-200)</name>
    <dbReference type="NCBI Taxonomy" id="937777"/>
    <lineage>
        <taxon>Bacteria</taxon>
        <taxon>Thermotogati</taxon>
        <taxon>Deinococcota</taxon>
        <taxon>Deinococci</taxon>
        <taxon>Deinococcales</taxon>
        <taxon>Deinococcaceae</taxon>
        <taxon>Deinococcus</taxon>
    </lineage>
</organism>
<dbReference type="Gene3D" id="2.40.50.140">
    <property type="entry name" value="Nucleic acid-binding proteins"/>
    <property type="match status" value="1"/>
</dbReference>
<protein>
    <recommendedName>
        <fullName evidence="2 7">DNA repair protein RecO</fullName>
    </recommendedName>
    <alternativeName>
        <fullName evidence="6 7">Recombination protein O</fullName>
    </alternativeName>
</protein>
<dbReference type="HAMAP" id="MF_00201">
    <property type="entry name" value="RecO"/>
    <property type="match status" value="1"/>
</dbReference>
<reference evidence="10" key="1">
    <citation type="submission" date="2012-03" db="EMBL/GenBank/DDBJ databases">
        <title>Complete sequence of chromosome of Deinococcus peraridilitoris DSM 19664.</title>
        <authorList>
            <person name="Lucas S."/>
            <person name="Copeland A."/>
            <person name="Lapidus A."/>
            <person name="Glavina del Rio T."/>
            <person name="Dalin E."/>
            <person name="Tice H."/>
            <person name="Bruce D."/>
            <person name="Goodwin L."/>
            <person name="Pitluck S."/>
            <person name="Peters L."/>
            <person name="Mikhailova N."/>
            <person name="Lu M."/>
            <person name="Kyrpides N."/>
            <person name="Mavromatis K."/>
            <person name="Ivanova N."/>
            <person name="Brettin T."/>
            <person name="Detter J.C."/>
            <person name="Han C."/>
            <person name="Larimer F."/>
            <person name="Land M."/>
            <person name="Hauser L."/>
            <person name="Markowitz V."/>
            <person name="Cheng J.-F."/>
            <person name="Hugenholtz P."/>
            <person name="Woyke T."/>
            <person name="Wu D."/>
            <person name="Pukall R."/>
            <person name="Steenblock K."/>
            <person name="Brambilla E."/>
            <person name="Klenk H.-P."/>
            <person name="Eisen J.A."/>
        </authorList>
    </citation>
    <scope>NUCLEOTIDE SEQUENCE [LARGE SCALE GENOMIC DNA]</scope>
    <source>
        <strain evidence="10">DSM 19664 / LMG 22246 / CIP 109416 / KR-200</strain>
    </source>
</reference>
<keyword evidence="10" id="KW-1185">Reference proteome</keyword>